<sequence>MEKIIEQYKDMMKFLSRECEKIMGHSLCKCSIVGMGSLGRSEITPYSDFEHIALLEGVQEKEN</sequence>
<reference evidence="1 2" key="1">
    <citation type="submission" date="2024-02" db="EMBL/GenBank/DDBJ databases">
        <authorList>
            <person name="Daric V."/>
            <person name="Darras S."/>
        </authorList>
    </citation>
    <scope>NUCLEOTIDE SEQUENCE [LARGE SCALE GENOMIC DNA]</scope>
</reference>
<comment type="caution">
    <text evidence="1">The sequence shown here is derived from an EMBL/GenBank/DDBJ whole genome shotgun (WGS) entry which is preliminary data.</text>
</comment>
<keyword evidence="2" id="KW-1185">Reference proteome</keyword>
<name>A0ABP0GD93_CLALP</name>
<gene>
    <name evidence="1" type="ORF">CVLEPA_LOCUS21704</name>
</gene>
<dbReference type="Proteomes" id="UP001642483">
    <property type="component" value="Unassembled WGS sequence"/>
</dbReference>
<evidence type="ECO:0000313" key="1">
    <source>
        <dbReference type="EMBL" id="CAK8689738.1"/>
    </source>
</evidence>
<evidence type="ECO:0000313" key="2">
    <source>
        <dbReference type="Proteomes" id="UP001642483"/>
    </source>
</evidence>
<proteinExistence type="predicted"/>
<protein>
    <submittedName>
        <fullName evidence="1">Uncharacterized protein</fullName>
    </submittedName>
</protein>
<organism evidence="1 2">
    <name type="scientific">Clavelina lepadiformis</name>
    <name type="common">Light-bulb sea squirt</name>
    <name type="synonym">Ascidia lepadiformis</name>
    <dbReference type="NCBI Taxonomy" id="159417"/>
    <lineage>
        <taxon>Eukaryota</taxon>
        <taxon>Metazoa</taxon>
        <taxon>Chordata</taxon>
        <taxon>Tunicata</taxon>
        <taxon>Ascidiacea</taxon>
        <taxon>Aplousobranchia</taxon>
        <taxon>Clavelinidae</taxon>
        <taxon>Clavelina</taxon>
    </lineage>
</organism>
<accession>A0ABP0GD93</accession>
<dbReference type="EMBL" id="CAWYQH010000108">
    <property type="protein sequence ID" value="CAK8689738.1"/>
    <property type="molecule type" value="Genomic_DNA"/>
</dbReference>